<dbReference type="InterPro" id="IPR000160">
    <property type="entry name" value="GGDEF_dom"/>
</dbReference>
<name>A0A4R6U9B4_9BURK</name>
<dbReference type="NCBIfam" id="TIGR00229">
    <property type="entry name" value="sensory_box"/>
    <property type="match status" value="1"/>
</dbReference>
<dbReference type="InterPro" id="IPR001610">
    <property type="entry name" value="PAC"/>
</dbReference>
<accession>A0A4R6U9B4</accession>
<keyword evidence="2" id="KW-1133">Transmembrane helix</keyword>
<proteinExistence type="predicted"/>
<dbReference type="InterPro" id="IPR035919">
    <property type="entry name" value="EAL_sf"/>
</dbReference>
<gene>
    <name evidence="7" type="ORF">DFR43_1132</name>
</gene>
<evidence type="ECO:0000256" key="2">
    <source>
        <dbReference type="SAM" id="Phobius"/>
    </source>
</evidence>
<comment type="caution">
    <text evidence="7">The sequence shown here is derived from an EMBL/GenBank/DDBJ whole genome shotgun (WGS) entry which is preliminary data.</text>
</comment>
<dbReference type="InterPro" id="IPR035965">
    <property type="entry name" value="PAS-like_dom_sf"/>
</dbReference>
<dbReference type="InterPro" id="IPR000014">
    <property type="entry name" value="PAS"/>
</dbReference>
<sequence>MKACLQRSLGPASVVWRLVLAAVLWSALVAAALAWWGVQPPLLTHVLHTVLVAAGVVALFYAGVGRHLWRIARHLRTPSAPGQAPAALRLRRREPWRPDELSHLVTAIGQMQQAQWQAAETARERAHELERELAQRQRIESRLHVMATVFESSREAIVIADHANRIIAVNEAFTRLTGYTPAEVLGRNPRMLSAGMTPSEVYQAMWRDLGAHGCWQGEIWDRRKDGSIYPKWLSINTVRGPTGRISHYVAIFSDISERKEAEEKIYHLAHHDSLTGLANRMSLSLELNVAVRQAAHNRQRLALMFIDLDRFKEINDVHGHDVGDRLLVAIAARLREAVRHGDTVARLGGDEFVILLRQVHGRDSAQQVAEKVRQALEQPCDIDGLTLRTTASIGLALYPQDGESAEQLMKSADTAMYHAKAVGRNNLQFYTLGLEQALLERVQLVADLRHALVAEQFVLHYQPQFDAATGRLDAVEALLRWRHPAQGWVAPGRFIPVAEQSGLIGDIGAWVLGQACRQWRQWYEQTGRPDLRVAVNLSAAQLASDGFIEQVDHLLRWHGMPPECLELEITESMLMEDVEQNVERLGALRERGVKLAIDDFGTGYSSLSYLRVLPIDALKLDRSFVHGVETDAGNAAICKSIIALAHNLGLHVVAEGVETEAQRAFLLSQGCDRLQGYLLARPMPPAELRQHAAFP</sequence>
<dbReference type="GO" id="GO:0071732">
    <property type="term" value="P:cellular response to nitric oxide"/>
    <property type="evidence" value="ECO:0007669"/>
    <property type="project" value="UniProtKB-ARBA"/>
</dbReference>
<feature type="domain" description="PAC" evidence="4">
    <location>
        <begin position="215"/>
        <end position="267"/>
    </location>
</feature>
<evidence type="ECO:0000313" key="8">
    <source>
        <dbReference type="Proteomes" id="UP000295510"/>
    </source>
</evidence>
<dbReference type="Gene3D" id="3.30.70.270">
    <property type="match status" value="1"/>
</dbReference>
<feature type="domain" description="GGDEF" evidence="6">
    <location>
        <begin position="299"/>
        <end position="432"/>
    </location>
</feature>
<protein>
    <submittedName>
        <fullName evidence="7">PAS domain S-box-containing protein/diguanylate cyclase (GGDEF)-like protein</fullName>
    </submittedName>
</protein>
<feature type="domain" description="PAS" evidence="3">
    <location>
        <begin position="142"/>
        <end position="188"/>
    </location>
</feature>
<reference evidence="7 8" key="1">
    <citation type="submission" date="2019-03" db="EMBL/GenBank/DDBJ databases">
        <title>Genomic Encyclopedia of Type Strains, Phase IV (KMG-IV): sequencing the most valuable type-strain genomes for metagenomic binning, comparative biology and taxonomic classification.</title>
        <authorList>
            <person name="Goeker M."/>
        </authorList>
    </citation>
    <scope>NUCLEOTIDE SEQUENCE [LARGE SCALE GENOMIC DNA]</scope>
    <source>
        <strain evidence="7 8">DSM 19605</strain>
    </source>
</reference>
<dbReference type="Pfam" id="PF00563">
    <property type="entry name" value="EAL"/>
    <property type="match status" value="1"/>
</dbReference>
<dbReference type="Pfam" id="PF00990">
    <property type="entry name" value="GGDEF"/>
    <property type="match status" value="1"/>
</dbReference>
<dbReference type="PROSITE" id="PS50112">
    <property type="entry name" value="PAS"/>
    <property type="match status" value="1"/>
</dbReference>
<keyword evidence="2" id="KW-0472">Membrane</keyword>
<dbReference type="NCBIfam" id="TIGR00254">
    <property type="entry name" value="GGDEF"/>
    <property type="match status" value="1"/>
</dbReference>
<dbReference type="SMART" id="SM00267">
    <property type="entry name" value="GGDEF"/>
    <property type="match status" value="1"/>
</dbReference>
<dbReference type="PROSITE" id="PS50113">
    <property type="entry name" value="PAC"/>
    <property type="match status" value="1"/>
</dbReference>
<dbReference type="SMART" id="SM00091">
    <property type="entry name" value="PAS"/>
    <property type="match status" value="1"/>
</dbReference>
<dbReference type="FunFam" id="3.20.20.450:FF:000001">
    <property type="entry name" value="Cyclic di-GMP phosphodiesterase yahA"/>
    <property type="match status" value="1"/>
</dbReference>
<dbReference type="SUPFAM" id="SSF141868">
    <property type="entry name" value="EAL domain-like"/>
    <property type="match status" value="1"/>
</dbReference>
<dbReference type="InterPro" id="IPR029787">
    <property type="entry name" value="Nucleotide_cyclase"/>
</dbReference>
<dbReference type="PANTHER" id="PTHR44757:SF2">
    <property type="entry name" value="BIOFILM ARCHITECTURE MAINTENANCE PROTEIN MBAA"/>
    <property type="match status" value="1"/>
</dbReference>
<feature type="domain" description="EAL" evidence="5">
    <location>
        <begin position="441"/>
        <end position="695"/>
    </location>
</feature>
<dbReference type="InterPro" id="IPR001633">
    <property type="entry name" value="EAL_dom"/>
</dbReference>
<dbReference type="SMART" id="SM00086">
    <property type="entry name" value="PAC"/>
    <property type="match status" value="1"/>
</dbReference>
<evidence type="ECO:0000256" key="1">
    <source>
        <dbReference type="ARBA" id="ARBA00051114"/>
    </source>
</evidence>
<evidence type="ECO:0000259" key="3">
    <source>
        <dbReference type="PROSITE" id="PS50112"/>
    </source>
</evidence>
<dbReference type="InterPro" id="IPR043128">
    <property type="entry name" value="Rev_trsase/Diguanyl_cyclase"/>
</dbReference>
<dbReference type="GO" id="GO:0071111">
    <property type="term" value="F:cyclic-guanylate-specific phosphodiesterase activity"/>
    <property type="evidence" value="ECO:0007669"/>
    <property type="project" value="UniProtKB-EC"/>
</dbReference>
<dbReference type="CDD" id="cd01949">
    <property type="entry name" value="GGDEF"/>
    <property type="match status" value="1"/>
</dbReference>
<dbReference type="PANTHER" id="PTHR44757">
    <property type="entry name" value="DIGUANYLATE CYCLASE DGCP"/>
    <property type="match status" value="1"/>
</dbReference>
<dbReference type="AlphaFoldDB" id="A0A4R6U9B4"/>
<evidence type="ECO:0000259" key="5">
    <source>
        <dbReference type="PROSITE" id="PS50883"/>
    </source>
</evidence>
<keyword evidence="8" id="KW-1185">Reference proteome</keyword>
<dbReference type="Proteomes" id="UP000295510">
    <property type="component" value="Unassembled WGS sequence"/>
</dbReference>
<dbReference type="Gene3D" id="3.20.20.450">
    <property type="entry name" value="EAL domain"/>
    <property type="match status" value="1"/>
</dbReference>
<evidence type="ECO:0000313" key="7">
    <source>
        <dbReference type="EMBL" id="TDQ41265.1"/>
    </source>
</evidence>
<dbReference type="CDD" id="cd01948">
    <property type="entry name" value="EAL"/>
    <property type="match status" value="1"/>
</dbReference>
<keyword evidence="2" id="KW-0812">Transmembrane</keyword>
<dbReference type="Pfam" id="PF13426">
    <property type="entry name" value="PAS_9"/>
    <property type="match status" value="1"/>
</dbReference>
<dbReference type="SUPFAM" id="SSF55785">
    <property type="entry name" value="PYP-like sensor domain (PAS domain)"/>
    <property type="match status" value="1"/>
</dbReference>
<dbReference type="PROSITE" id="PS50883">
    <property type="entry name" value="EAL"/>
    <property type="match status" value="1"/>
</dbReference>
<evidence type="ECO:0000259" key="6">
    <source>
        <dbReference type="PROSITE" id="PS50887"/>
    </source>
</evidence>
<dbReference type="SUPFAM" id="SSF55073">
    <property type="entry name" value="Nucleotide cyclase"/>
    <property type="match status" value="1"/>
</dbReference>
<dbReference type="CDD" id="cd00130">
    <property type="entry name" value="PAS"/>
    <property type="match status" value="1"/>
</dbReference>
<organism evidence="7 8">
    <name type="scientific">Tepidicella xavieri</name>
    <dbReference type="NCBI Taxonomy" id="360241"/>
    <lineage>
        <taxon>Bacteria</taxon>
        <taxon>Pseudomonadati</taxon>
        <taxon>Pseudomonadota</taxon>
        <taxon>Betaproteobacteria</taxon>
        <taxon>Burkholderiales</taxon>
        <taxon>Tepidicella</taxon>
    </lineage>
</organism>
<dbReference type="FunFam" id="3.30.70.270:FF:000001">
    <property type="entry name" value="Diguanylate cyclase domain protein"/>
    <property type="match status" value="1"/>
</dbReference>
<evidence type="ECO:0000259" key="4">
    <source>
        <dbReference type="PROSITE" id="PS50113"/>
    </source>
</evidence>
<feature type="transmembrane region" description="Helical" evidence="2">
    <location>
        <begin position="42"/>
        <end position="64"/>
    </location>
</feature>
<dbReference type="EMBL" id="SNYL01000013">
    <property type="protein sequence ID" value="TDQ41265.1"/>
    <property type="molecule type" value="Genomic_DNA"/>
</dbReference>
<dbReference type="SMART" id="SM00052">
    <property type="entry name" value="EAL"/>
    <property type="match status" value="1"/>
</dbReference>
<feature type="transmembrane region" description="Helical" evidence="2">
    <location>
        <begin position="14"/>
        <end position="36"/>
    </location>
</feature>
<dbReference type="InterPro" id="IPR052155">
    <property type="entry name" value="Biofilm_reg_signaling"/>
</dbReference>
<dbReference type="PROSITE" id="PS50887">
    <property type="entry name" value="GGDEF"/>
    <property type="match status" value="1"/>
</dbReference>
<dbReference type="InterPro" id="IPR000700">
    <property type="entry name" value="PAS-assoc_C"/>
</dbReference>
<dbReference type="Gene3D" id="3.30.450.20">
    <property type="entry name" value="PAS domain"/>
    <property type="match status" value="1"/>
</dbReference>
<comment type="catalytic activity">
    <reaction evidence="1">
        <text>3',3'-c-di-GMP + H2O = 5'-phosphoguanylyl(3'-&gt;5')guanosine + H(+)</text>
        <dbReference type="Rhea" id="RHEA:24902"/>
        <dbReference type="ChEBI" id="CHEBI:15377"/>
        <dbReference type="ChEBI" id="CHEBI:15378"/>
        <dbReference type="ChEBI" id="CHEBI:58754"/>
        <dbReference type="ChEBI" id="CHEBI:58805"/>
        <dbReference type="EC" id="3.1.4.52"/>
    </reaction>
    <physiologicalReaction direction="left-to-right" evidence="1">
        <dbReference type="Rhea" id="RHEA:24903"/>
    </physiologicalReaction>
</comment>